<comment type="similarity">
    <text evidence="1">Belongs to the sulfotransferase 1 family.</text>
</comment>
<dbReference type="GO" id="GO:0008146">
    <property type="term" value="F:sulfotransferase activity"/>
    <property type="evidence" value="ECO:0007669"/>
    <property type="project" value="InterPro"/>
</dbReference>
<dbReference type="Gene3D" id="3.40.50.300">
    <property type="entry name" value="P-loop containing nucleotide triphosphate hydrolases"/>
    <property type="match status" value="1"/>
</dbReference>
<gene>
    <name evidence="5" type="ORF">H3Z74_11190</name>
</gene>
<keyword evidence="2 5" id="KW-0808">Transferase</keyword>
<feature type="domain" description="Sulfotransferase" evidence="4">
    <location>
        <begin position="5"/>
        <end position="290"/>
    </location>
</feature>
<dbReference type="RefSeq" id="WP_187763945.1">
    <property type="nucleotide sequence ID" value="NZ_CP061038.1"/>
</dbReference>
<evidence type="ECO:0000256" key="2">
    <source>
        <dbReference type="ARBA" id="ARBA00022679"/>
    </source>
</evidence>
<dbReference type="KEGG" id="spap:H3Z74_11190"/>
<feature type="region of interest" description="Disordered" evidence="3">
    <location>
        <begin position="239"/>
        <end position="260"/>
    </location>
</feature>
<evidence type="ECO:0000313" key="5">
    <source>
        <dbReference type="EMBL" id="QNQ11640.1"/>
    </source>
</evidence>
<dbReference type="InterPro" id="IPR027417">
    <property type="entry name" value="P-loop_NTPase"/>
</dbReference>
<evidence type="ECO:0000256" key="1">
    <source>
        <dbReference type="ARBA" id="ARBA00005771"/>
    </source>
</evidence>
<feature type="compositionally biased region" description="Basic and acidic residues" evidence="3">
    <location>
        <begin position="239"/>
        <end position="249"/>
    </location>
</feature>
<dbReference type="Pfam" id="PF00685">
    <property type="entry name" value="Sulfotransfer_1"/>
    <property type="match status" value="1"/>
</dbReference>
<organism evidence="5 6">
    <name type="scientific">Sphingomonas alpina</name>
    <dbReference type="NCBI Taxonomy" id="653931"/>
    <lineage>
        <taxon>Bacteria</taxon>
        <taxon>Pseudomonadati</taxon>
        <taxon>Pseudomonadota</taxon>
        <taxon>Alphaproteobacteria</taxon>
        <taxon>Sphingomonadales</taxon>
        <taxon>Sphingomonadaceae</taxon>
        <taxon>Sphingomonas</taxon>
    </lineage>
</organism>
<keyword evidence="6" id="KW-1185">Reference proteome</keyword>
<dbReference type="EMBL" id="CP061038">
    <property type="protein sequence ID" value="QNQ11640.1"/>
    <property type="molecule type" value="Genomic_DNA"/>
</dbReference>
<dbReference type="SUPFAM" id="SSF52540">
    <property type="entry name" value="P-loop containing nucleoside triphosphate hydrolases"/>
    <property type="match status" value="1"/>
</dbReference>
<feature type="region of interest" description="Disordered" evidence="3">
    <location>
        <begin position="298"/>
        <end position="317"/>
    </location>
</feature>
<dbReference type="PANTHER" id="PTHR11783">
    <property type="entry name" value="SULFOTRANSFERASE SULT"/>
    <property type="match status" value="1"/>
</dbReference>
<dbReference type="InterPro" id="IPR000863">
    <property type="entry name" value="Sulfotransferase_dom"/>
</dbReference>
<protein>
    <submittedName>
        <fullName evidence="5">Sulfotransferase domain-containing protein</fullName>
    </submittedName>
</protein>
<proteinExistence type="inferred from homology"/>
<evidence type="ECO:0000313" key="6">
    <source>
        <dbReference type="Proteomes" id="UP000516148"/>
    </source>
</evidence>
<evidence type="ECO:0000259" key="4">
    <source>
        <dbReference type="Pfam" id="PF00685"/>
    </source>
</evidence>
<accession>A0A7H0LPN7</accession>
<evidence type="ECO:0000256" key="3">
    <source>
        <dbReference type="SAM" id="MobiDB-lite"/>
    </source>
</evidence>
<dbReference type="AlphaFoldDB" id="A0A7H0LPN7"/>
<dbReference type="Proteomes" id="UP000516148">
    <property type="component" value="Chromosome"/>
</dbReference>
<name>A0A7H0LPN7_9SPHN</name>
<sequence length="317" mass="35094">MRKTYWLASYPKSGNTWFRLLVANLRRDTPVDINDIPERSGIASARGAFDSIMMFPSALLTHEECDRLRPMVYEVLAEDDLEDPDEVETKIGHTRFVKTHDSYSYNPDGSALMAGAKGADGVILIVRDPRDVAPSLANHNRTSIDEAIAFMADAASNFCGHRDRQPNQLRQQLMGWSGFAESWLSQVDIPVHLVRYEDMHADTSGVLGGALAFAGIDAAPDETVRAAGFAEFGELKKQEEERGFREAPRPKMGKGPGSFFRRGVSGGWRDELDLDQIARIERDHAPMMARLGYAPAENAAVAKSAPPTQDRIERMTG</sequence>
<reference evidence="5 6" key="1">
    <citation type="submission" date="2020-09" db="EMBL/GenBank/DDBJ databases">
        <title>Sphingomonas sp., a new species isolated from pork steak.</title>
        <authorList>
            <person name="Heidler von Heilborn D."/>
        </authorList>
    </citation>
    <scope>NUCLEOTIDE SEQUENCE [LARGE SCALE GENOMIC DNA]</scope>
    <source>
        <strain evidence="6">S8-3T</strain>
    </source>
</reference>